<feature type="region of interest" description="Disordered" evidence="1">
    <location>
        <begin position="47"/>
        <end position="91"/>
    </location>
</feature>
<dbReference type="Proteomes" id="UP000441523">
    <property type="component" value="Unassembled WGS sequence"/>
</dbReference>
<evidence type="ECO:0000313" key="2">
    <source>
        <dbReference type="EMBL" id="KAB1069489.1"/>
    </source>
</evidence>
<accession>A0A6N6MHW8</accession>
<comment type="caution">
    <text evidence="2">The sequence shown here is derived from an EMBL/GenBank/DDBJ whole genome shotgun (WGS) entry which is preliminary data.</text>
</comment>
<reference evidence="2 3" key="1">
    <citation type="submission" date="2019-09" db="EMBL/GenBank/DDBJ databases">
        <title>YIM 132548 draft genome.</title>
        <authorList>
            <person name="Jiang L."/>
        </authorList>
    </citation>
    <scope>NUCLEOTIDE SEQUENCE [LARGE SCALE GENOMIC DNA]</scope>
    <source>
        <strain evidence="2 3">YIM 132548</strain>
    </source>
</reference>
<dbReference type="AlphaFoldDB" id="A0A6N6MHW8"/>
<keyword evidence="3" id="KW-1185">Reference proteome</keyword>
<evidence type="ECO:0000313" key="3">
    <source>
        <dbReference type="Proteomes" id="UP000441523"/>
    </source>
</evidence>
<protein>
    <submittedName>
        <fullName evidence="2">Uncharacterized protein</fullName>
    </submittedName>
</protein>
<proteinExistence type="predicted"/>
<dbReference type="RefSeq" id="WP_150966653.1">
    <property type="nucleotide sequence ID" value="NZ_VZZJ01000039.1"/>
</dbReference>
<dbReference type="EMBL" id="VZZJ01000039">
    <property type="protein sequence ID" value="KAB1069489.1"/>
    <property type="molecule type" value="Genomic_DNA"/>
</dbReference>
<evidence type="ECO:0000256" key="1">
    <source>
        <dbReference type="SAM" id="MobiDB-lite"/>
    </source>
</evidence>
<gene>
    <name evidence="2" type="ORF">F6X51_25385</name>
</gene>
<feature type="compositionally biased region" description="Polar residues" evidence="1">
    <location>
        <begin position="60"/>
        <end position="84"/>
    </location>
</feature>
<organism evidence="2 3">
    <name type="scientific">Methylobacterium planeticum</name>
    <dbReference type="NCBI Taxonomy" id="2615211"/>
    <lineage>
        <taxon>Bacteria</taxon>
        <taxon>Pseudomonadati</taxon>
        <taxon>Pseudomonadota</taxon>
        <taxon>Alphaproteobacteria</taxon>
        <taxon>Hyphomicrobiales</taxon>
        <taxon>Methylobacteriaceae</taxon>
        <taxon>Methylobacterium</taxon>
    </lineage>
</organism>
<sequence length="183" mass="19273">MEFATSYAQLSKAIGLSRSTLHEKQKRGQIPERGPLGWRVAEVRTALVANTDPGRRSEARSASNATRTPEQPLSQPRIAQTGTCPTPDAYRDRPDLPDLFIRGALFGAHAIAYALPTVAACAAQEAGATPTAAVQAYGTAQEDAVLLVAGLCEDLGLVSAGTEDAGPHRPTAFQGFDSYIPLA</sequence>
<name>A0A6N6MHW8_9HYPH</name>